<feature type="transmembrane region" description="Helical" evidence="7">
    <location>
        <begin position="284"/>
        <end position="305"/>
    </location>
</feature>
<feature type="domain" description="Lipase maturation factor 1/2 N-terminal" evidence="8">
    <location>
        <begin position="121"/>
        <end position="269"/>
    </location>
</feature>
<dbReference type="Pfam" id="PF06762">
    <property type="entry name" value="LMF1"/>
    <property type="match status" value="1"/>
</dbReference>
<evidence type="ECO:0000256" key="7">
    <source>
        <dbReference type="SAM" id="Phobius"/>
    </source>
</evidence>
<evidence type="ECO:0000313" key="10">
    <source>
        <dbReference type="EMBL" id="MBB0228085.1"/>
    </source>
</evidence>
<evidence type="ECO:0000256" key="2">
    <source>
        <dbReference type="ARBA" id="ARBA00005512"/>
    </source>
</evidence>
<name>A0A7W3SZH2_9ACTN</name>
<feature type="transmembrane region" description="Helical" evidence="7">
    <location>
        <begin position="21"/>
        <end position="39"/>
    </location>
</feature>
<evidence type="ECO:0000256" key="6">
    <source>
        <dbReference type="ARBA" id="ARBA00023136"/>
    </source>
</evidence>
<evidence type="ECO:0000259" key="8">
    <source>
        <dbReference type="Pfam" id="PF06762"/>
    </source>
</evidence>
<evidence type="ECO:0000256" key="1">
    <source>
        <dbReference type="ARBA" id="ARBA00004477"/>
    </source>
</evidence>
<feature type="transmembrane region" description="Helical" evidence="7">
    <location>
        <begin position="252"/>
        <end position="272"/>
    </location>
</feature>
<organism evidence="10 11">
    <name type="scientific">Streptomyces calidiresistens</name>
    <dbReference type="NCBI Taxonomy" id="1485586"/>
    <lineage>
        <taxon>Bacteria</taxon>
        <taxon>Bacillati</taxon>
        <taxon>Actinomycetota</taxon>
        <taxon>Actinomycetes</taxon>
        <taxon>Kitasatosporales</taxon>
        <taxon>Streptomycetaceae</taxon>
        <taxon>Streptomyces</taxon>
    </lineage>
</organism>
<evidence type="ECO:0000256" key="4">
    <source>
        <dbReference type="ARBA" id="ARBA00022824"/>
    </source>
</evidence>
<dbReference type="PANTHER" id="PTHR14463">
    <property type="entry name" value="LIPASE MATURATION FACTOR"/>
    <property type="match status" value="1"/>
</dbReference>
<feature type="transmembrane region" description="Helical" evidence="7">
    <location>
        <begin position="71"/>
        <end position="89"/>
    </location>
</feature>
<evidence type="ECO:0000256" key="3">
    <source>
        <dbReference type="ARBA" id="ARBA00022692"/>
    </source>
</evidence>
<keyword evidence="11" id="KW-1185">Reference proteome</keyword>
<dbReference type="GO" id="GO:0051604">
    <property type="term" value="P:protein maturation"/>
    <property type="evidence" value="ECO:0007669"/>
    <property type="project" value="InterPro"/>
</dbReference>
<dbReference type="AlphaFoldDB" id="A0A7W3SZH2"/>
<feature type="transmembrane region" description="Helical" evidence="7">
    <location>
        <begin position="96"/>
        <end position="117"/>
    </location>
</feature>
<gene>
    <name evidence="10" type="ORF">FOE67_00815</name>
</gene>
<comment type="caution">
    <text evidence="10">The sequence shown here is derived from an EMBL/GenBank/DDBJ whole genome shotgun (WGS) entry which is preliminary data.</text>
</comment>
<feature type="domain" description="Lipase maturation factor 1/2 C-terminal" evidence="9">
    <location>
        <begin position="324"/>
        <end position="463"/>
    </location>
</feature>
<accession>A0A7W3SZH2</accession>
<keyword evidence="3 7" id="KW-0812">Transmembrane</keyword>
<comment type="similarity">
    <text evidence="2">Belongs to the lipase maturation factor family.</text>
</comment>
<dbReference type="PANTHER" id="PTHR14463:SF10">
    <property type="entry name" value="LIPASE MATURATION FACTOR 1"/>
    <property type="match status" value="1"/>
</dbReference>
<protein>
    <submittedName>
        <fullName evidence="10">Lipase maturation factor family protein</fullName>
    </submittedName>
</protein>
<dbReference type="Pfam" id="PF25179">
    <property type="entry name" value="LMF1_C"/>
    <property type="match status" value="1"/>
</dbReference>
<dbReference type="Proteomes" id="UP000530234">
    <property type="component" value="Unassembled WGS sequence"/>
</dbReference>
<sequence>MEWFSAPDAWIGRLVFQRGLAAVYLIAFLNAALQFRPLAGEHGLTPAPELLRRLPFRRAPSLFHLRYSDRLLGVVAWSGVAVSALLLVGAADRAPLWLFVALWLVPWALYLSIVSIGQGWYGFGWESLLLEAGALAVLLGNERVAPPLPVMILIAWLLFRVEFGAGLIKWRGDRCWRELTCLDHHHETQPLPGPLSRWFHLLPRPLHRVEVLANHVTQLFVPFLLFLSQPVSGIAAAIVVATQLWLVLSGNFAWLNWVTIVLGAALLDWSRLVSPPADQPEPPLWFLVGVLAVTAWILVLSRHPVRNLLSPRQRMNVSHDPLRLVNSYGAFGSVSRVRQEIEIEGTDDSRPGPDTAWHAYGFRGKPGDVRRRPPQVAPYHLRLDWMMWFAALSPAYGRPWLPLLVERLLEGDRATLRLLRHNPFPDRPPRWIRARVYRYRFTTRAEHRATGAHWHREALRDRIPPTTL</sequence>
<dbReference type="EMBL" id="VKHS01000006">
    <property type="protein sequence ID" value="MBB0228085.1"/>
    <property type="molecule type" value="Genomic_DNA"/>
</dbReference>
<dbReference type="InterPro" id="IPR009613">
    <property type="entry name" value="LMF"/>
</dbReference>
<dbReference type="InterPro" id="IPR057433">
    <property type="entry name" value="LMF1/2_C"/>
</dbReference>
<feature type="transmembrane region" description="Helical" evidence="7">
    <location>
        <begin position="219"/>
        <end position="240"/>
    </location>
</feature>
<keyword evidence="4" id="KW-0256">Endoplasmic reticulum</keyword>
<dbReference type="InterPro" id="IPR057434">
    <property type="entry name" value="LMF1/2_N"/>
</dbReference>
<evidence type="ECO:0000259" key="9">
    <source>
        <dbReference type="Pfam" id="PF25179"/>
    </source>
</evidence>
<proteinExistence type="inferred from homology"/>
<comment type="subcellular location">
    <subcellularLocation>
        <location evidence="1">Endoplasmic reticulum membrane</location>
        <topology evidence="1">Multi-pass membrane protein</topology>
    </subcellularLocation>
</comment>
<keyword evidence="5 7" id="KW-1133">Transmembrane helix</keyword>
<dbReference type="RefSeq" id="WP_182659783.1">
    <property type="nucleotide sequence ID" value="NZ_VKHS01000006.1"/>
</dbReference>
<evidence type="ECO:0000256" key="5">
    <source>
        <dbReference type="ARBA" id="ARBA00022989"/>
    </source>
</evidence>
<reference evidence="11" key="1">
    <citation type="submission" date="2019-10" db="EMBL/GenBank/DDBJ databases">
        <title>Streptomyces sp. nov., a novel actinobacterium isolated from alkaline environment.</title>
        <authorList>
            <person name="Golinska P."/>
        </authorList>
    </citation>
    <scope>NUCLEOTIDE SEQUENCE [LARGE SCALE GENOMIC DNA]</scope>
    <source>
        <strain evidence="11">DSM 42108</strain>
    </source>
</reference>
<keyword evidence="6 7" id="KW-0472">Membrane</keyword>
<evidence type="ECO:0000313" key="11">
    <source>
        <dbReference type="Proteomes" id="UP000530234"/>
    </source>
</evidence>